<dbReference type="InterPro" id="IPR013229">
    <property type="entry name" value="PEGA"/>
</dbReference>
<dbReference type="PROSITE" id="PS51257">
    <property type="entry name" value="PROKAR_LIPOPROTEIN"/>
    <property type="match status" value="1"/>
</dbReference>
<reference evidence="3 4" key="1">
    <citation type="submission" date="2017-11" db="EMBL/GenBank/DDBJ databases">
        <title>Isolation and Characterization of Methanofollis Species from Methane Seep Offshore SW Taiwan.</title>
        <authorList>
            <person name="Teng N.-H."/>
            <person name="Lai M.-C."/>
            <person name="Chen S.-C."/>
        </authorList>
    </citation>
    <scope>NUCLEOTIDE SEQUENCE [LARGE SCALE GENOMIC DNA]</scope>
    <source>
        <strain evidence="3 4">FWC-SCC2</strain>
    </source>
</reference>
<keyword evidence="1" id="KW-0472">Membrane</keyword>
<dbReference type="InterPro" id="IPR008969">
    <property type="entry name" value="CarboxyPept-like_regulatory"/>
</dbReference>
<feature type="transmembrane region" description="Helical" evidence="1">
    <location>
        <begin position="389"/>
        <end position="407"/>
    </location>
</feature>
<dbReference type="Pfam" id="PF08308">
    <property type="entry name" value="PEGA"/>
    <property type="match status" value="4"/>
</dbReference>
<feature type="domain" description="PEGA" evidence="2">
    <location>
        <begin position="178"/>
        <end position="245"/>
    </location>
</feature>
<sequence>MGSEWRFLRGALCLLLVLSCAYSVSAEEDEQLKFGEIAVSSTPEGAAIYVDGKDTGYVTNRRIMDLMPGVHTVQVTYPGYRDDEKIVDVIGGERVFVNFELKRKIGSLTVSTEPEGAKIYVDGYCKGTSDTLVSSIPEGTHTVMLSLDGYRSYSKQLQVEDGDTLHMSHTFEPLPTTGTVVVNCTPDGAWVYIDDVCYGVSRTTISDLDPGSHEIRLKKYGYYNWSSPFDIRAGEILEFNNTMEAKNGTVAIFSFPVRGEIFIDGVFFGSGPYEGGCPQGEHLLEVKAPGFEEYADRIQVPYDPISVPVTLNPLAPAAIVEAEEKIEVNRVFNPKNAEMELDSARGLLLEEKYHEAYLSALNASRWAEDVDGDGVPNSFDFWTAITNEAVYAAPFVLFVMIGGMVGFDWRRCRIRPDVDLWLDEMGPDGTWIVHVTPSVNRGYYLTMLCTVYLDDDIKERIVAPGKREVNLGHIPPGVHRIRAVVDVKQHRYGRSEVSKSIEVEVS</sequence>
<proteinExistence type="predicted"/>
<evidence type="ECO:0000256" key="1">
    <source>
        <dbReference type="SAM" id="Phobius"/>
    </source>
</evidence>
<dbReference type="EMBL" id="PGCL01000001">
    <property type="protein sequence ID" value="TAJ45798.1"/>
    <property type="molecule type" value="Genomic_DNA"/>
</dbReference>
<keyword evidence="1" id="KW-1133">Transmembrane helix</keyword>
<dbReference type="PANTHER" id="PTHR36194:SF1">
    <property type="entry name" value="S-LAYER-LIKE PROTEIN"/>
    <property type="match status" value="1"/>
</dbReference>
<protein>
    <recommendedName>
        <fullName evidence="2">PEGA domain-containing protein</fullName>
    </recommendedName>
</protein>
<dbReference type="SUPFAM" id="SSF49464">
    <property type="entry name" value="Carboxypeptidase regulatory domain-like"/>
    <property type="match status" value="1"/>
</dbReference>
<gene>
    <name evidence="3" type="ORF">CUJ86_03565</name>
</gene>
<evidence type="ECO:0000259" key="2">
    <source>
        <dbReference type="Pfam" id="PF08308"/>
    </source>
</evidence>
<name>A0A483CSE0_9EURY</name>
<feature type="domain" description="PEGA" evidence="2">
    <location>
        <begin position="35"/>
        <end position="103"/>
    </location>
</feature>
<accession>A0A483CSE0</accession>
<feature type="domain" description="PEGA" evidence="2">
    <location>
        <begin position="106"/>
        <end position="173"/>
    </location>
</feature>
<feature type="domain" description="PEGA" evidence="2">
    <location>
        <begin position="248"/>
        <end position="312"/>
    </location>
</feature>
<evidence type="ECO:0000313" key="4">
    <source>
        <dbReference type="Proteomes" id="UP000292580"/>
    </source>
</evidence>
<organism evidence="3 4">
    <name type="scientific">Methanofollis fontis</name>
    <dbReference type="NCBI Taxonomy" id="2052832"/>
    <lineage>
        <taxon>Archaea</taxon>
        <taxon>Methanobacteriati</taxon>
        <taxon>Methanobacteriota</taxon>
        <taxon>Stenosarchaea group</taxon>
        <taxon>Methanomicrobia</taxon>
        <taxon>Methanomicrobiales</taxon>
        <taxon>Methanomicrobiaceae</taxon>
        <taxon>Methanofollis</taxon>
    </lineage>
</organism>
<dbReference type="AlphaFoldDB" id="A0A483CSE0"/>
<keyword evidence="1" id="KW-0812">Transmembrane</keyword>
<dbReference type="Gene3D" id="2.60.40.1120">
    <property type="entry name" value="Carboxypeptidase-like, regulatory domain"/>
    <property type="match status" value="1"/>
</dbReference>
<keyword evidence="4" id="KW-1185">Reference proteome</keyword>
<dbReference type="PANTHER" id="PTHR36194">
    <property type="entry name" value="S-LAYER-LIKE PROTEIN"/>
    <property type="match status" value="1"/>
</dbReference>
<dbReference type="Proteomes" id="UP000292580">
    <property type="component" value="Unassembled WGS sequence"/>
</dbReference>
<evidence type="ECO:0000313" key="3">
    <source>
        <dbReference type="EMBL" id="TAJ45798.1"/>
    </source>
</evidence>
<comment type="caution">
    <text evidence="3">The sequence shown here is derived from an EMBL/GenBank/DDBJ whole genome shotgun (WGS) entry which is preliminary data.</text>
</comment>